<reference evidence="2 3" key="1">
    <citation type="submission" date="2014-04" db="EMBL/GenBank/DDBJ databases">
        <authorList>
            <consortium name="DOE Joint Genome Institute"/>
            <person name="Kuo A."/>
            <person name="Kohler A."/>
            <person name="Costa M.D."/>
            <person name="Nagy L.G."/>
            <person name="Floudas D."/>
            <person name="Copeland A."/>
            <person name="Barry K.W."/>
            <person name="Cichocki N."/>
            <person name="Veneault-Fourrey C."/>
            <person name="LaButti K."/>
            <person name="Lindquist E.A."/>
            <person name="Lipzen A."/>
            <person name="Lundell T."/>
            <person name="Morin E."/>
            <person name="Murat C."/>
            <person name="Sun H."/>
            <person name="Tunlid A."/>
            <person name="Henrissat B."/>
            <person name="Grigoriev I.V."/>
            <person name="Hibbett D.S."/>
            <person name="Martin F."/>
            <person name="Nordberg H.P."/>
            <person name="Cantor M.N."/>
            <person name="Hua S.X."/>
        </authorList>
    </citation>
    <scope>NUCLEOTIDE SEQUENCE [LARGE SCALE GENOMIC DNA]</scope>
    <source>
        <strain evidence="2 3">441</strain>
    </source>
</reference>
<dbReference type="Proteomes" id="UP000054018">
    <property type="component" value="Unassembled WGS sequence"/>
</dbReference>
<evidence type="ECO:0000313" key="2">
    <source>
        <dbReference type="EMBL" id="KIK14687.1"/>
    </source>
</evidence>
<dbReference type="AlphaFoldDB" id="A0A0C9YWX7"/>
<evidence type="ECO:0000313" key="3">
    <source>
        <dbReference type="Proteomes" id="UP000054018"/>
    </source>
</evidence>
<evidence type="ECO:0000259" key="1">
    <source>
        <dbReference type="Pfam" id="PF05699"/>
    </source>
</evidence>
<organism evidence="2 3">
    <name type="scientific">Pisolithus microcarpus 441</name>
    <dbReference type="NCBI Taxonomy" id="765257"/>
    <lineage>
        <taxon>Eukaryota</taxon>
        <taxon>Fungi</taxon>
        <taxon>Dikarya</taxon>
        <taxon>Basidiomycota</taxon>
        <taxon>Agaricomycotina</taxon>
        <taxon>Agaricomycetes</taxon>
        <taxon>Agaricomycetidae</taxon>
        <taxon>Boletales</taxon>
        <taxon>Sclerodermatineae</taxon>
        <taxon>Pisolithaceae</taxon>
        <taxon>Pisolithus</taxon>
    </lineage>
</organism>
<dbReference type="EMBL" id="KN833927">
    <property type="protein sequence ID" value="KIK14687.1"/>
    <property type="molecule type" value="Genomic_DNA"/>
</dbReference>
<feature type="domain" description="HAT C-terminal dimerisation" evidence="1">
    <location>
        <begin position="24"/>
        <end position="89"/>
    </location>
</feature>
<accession>A0A0C9YWX7</accession>
<sequence length="111" mass="12897">MAQEQGQLSIEEEFGSYIATTSQVDANVLAFWELECMRFPTIYRIAMDYLLVQPSSVPCEHIFLLSAETNTKKQNCISPMLMEALQLLKFSLKQDRFHFTQYWGMVESEMV</sequence>
<gene>
    <name evidence="2" type="ORF">PISMIDRAFT_116615</name>
</gene>
<dbReference type="OrthoDB" id="3241084at2759"/>
<dbReference type="InterPro" id="IPR012337">
    <property type="entry name" value="RNaseH-like_sf"/>
</dbReference>
<dbReference type="STRING" id="765257.A0A0C9YWX7"/>
<dbReference type="SUPFAM" id="SSF53098">
    <property type="entry name" value="Ribonuclease H-like"/>
    <property type="match status" value="1"/>
</dbReference>
<proteinExistence type="predicted"/>
<protein>
    <recommendedName>
        <fullName evidence="1">HAT C-terminal dimerisation domain-containing protein</fullName>
    </recommendedName>
</protein>
<reference evidence="3" key="2">
    <citation type="submission" date="2015-01" db="EMBL/GenBank/DDBJ databases">
        <title>Evolutionary Origins and Diversification of the Mycorrhizal Mutualists.</title>
        <authorList>
            <consortium name="DOE Joint Genome Institute"/>
            <consortium name="Mycorrhizal Genomics Consortium"/>
            <person name="Kohler A."/>
            <person name="Kuo A."/>
            <person name="Nagy L.G."/>
            <person name="Floudas D."/>
            <person name="Copeland A."/>
            <person name="Barry K.W."/>
            <person name="Cichocki N."/>
            <person name="Veneault-Fourrey C."/>
            <person name="LaButti K."/>
            <person name="Lindquist E.A."/>
            <person name="Lipzen A."/>
            <person name="Lundell T."/>
            <person name="Morin E."/>
            <person name="Murat C."/>
            <person name="Riley R."/>
            <person name="Ohm R."/>
            <person name="Sun H."/>
            <person name="Tunlid A."/>
            <person name="Henrissat B."/>
            <person name="Grigoriev I.V."/>
            <person name="Hibbett D.S."/>
            <person name="Martin F."/>
        </authorList>
    </citation>
    <scope>NUCLEOTIDE SEQUENCE [LARGE SCALE GENOMIC DNA]</scope>
    <source>
        <strain evidence="3">441</strain>
    </source>
</reference>
<dbReference type="Pfam" id="PF05699">
    <property type="entry name" value="Dimer_Tnp_hAT"/>
    <property type="match status" value="1"/>
</dbReference>
<keyword evidence="3" id="KW-1185">Reference proteome</keyword>
<dbReference type="GO" id="GO:0046983">
    <property type="term" value="F:protein dimerization activity"/>
    <property type="evidence" value="ECO:0007669"/>
    <property type="project" value="InterPro"/>
</dbReference>
<dbReference type="InterPro" id="IPR008906">
    <property type="entry name" value="HATC_C_dom"/>
</dbReference>
<name>A0A0C9YWX7_9AGAM</name>
<dbReference type="HOGENOM" id="CLU_009123_13_3_1"/>